<evidence type="ECO:0000256" key="3">
    <source>
        <dbReference type="ARBA" id="ARBA00023125"/>
    </source>
</evidence>
<keyword evidence="4" id="KW-0804">Transcription</keyword>
<dbReference type="SUPFAM" id="SSF101936">
    <property type="entry name" value="DNA-binding pseudobarrel domain"/>
    <property type="match status" value="3"/>
</dbReference>
<proteinExistence type="predicted"/>
<feature type="domain" description="TF-B3" evidence="7">
    <location>
        <begin position="357"/>
        <end position="437"/>
    </location>
</feature>
<dbReference type="SMART" id="SM01019">
    <property type="entry name" value="B3"/>
    <property type="match status" value="3"/>
</dbReference>
<comment type="subcellular location">
    <subcellularLocation>
        <location evidence="1">Nucleus</location>
    </subcellularLocation>
</comment>
<evidence type="ECO:0000259" key="7">
    <source>
        <dbReference type="PROSITE" id="PS50863"/>
    </source>
</evidence>
<evidence type="ECO:0000256" key="5">
    <source>
        <dbReference type="ARBA" id="ARBA00023242"/>
    </source>
</evidence>
<dbReference type="CDD" id="cd10017">
    <property type="entry name" value="B3_DNA"/>
    <property type="match status" value="2"/>
</dbReference>
<dbReference type="GO" id="GO:0003677">
    <property type="term" value="F:DNA binding"/>
    <property type="evidence" value="ECO:0007669"/>
    <property type="project" value="UniProtKB-KW"/>
</dbReference>
<name>A0A2T8KGY8_9POAL</name>
<dbReference type="EMBL" id="CM008048">
    <property type="protein sequence ID" value="PVH61440.1"/>
    <property type="molecule type" value="Genomic_DNA"/>
</dbReference>
<dbReference type="PANTHER" id="PTHR31674">
    <property type="entry name" value="B3 DOMAIN-CONTAINING PROTEIN REM-LIKE 3-RELATED"/>
    <property type="match status" value="1"/>
</dbReference>
<protein>
    <recommendedName>
        <fullName evidence="7">TF-B3 domain-containing protein</fullName>
    </recommendedName>
</protein>
<evidence type="ECO:0000256" key="2">
    <source>
        <dbReference type="ARBA" id="ARBA00023015"/>
    </source>
</evidence>
<feature type="domain" description="TF-B3" evidence="7">
    <location>
        <begin position="84"/>
        <end position="180"/>
    </location>
</feature>
<dbReference type="Proteomes" id="UP000243499">
    <property type="component" value="Chromosome 3"/>
</dbReference>
<feature type="region of interest" description="Disordered" evidence="6">
    <location>
        <begin position="188"/>
        <end position="208"/>
    </location>
</feature>
<keyword evidence="5" id="KW-0539">Nucleus</keyword>
<evidence type="ECO:0000256" key="4">
    <source>
        <dbReference type="ARBA" id="ARBA00023163"/>
    </source>
</evidence>
<evidence type="ECO:0000256" key="1">
    <source>
        <dbReference type="ARBA" id="ARBA00004123"/>
    </source>
</evidence>
<dbReference type="PROSITE" id="PS50863">
    <property type="entry name" value="B3"/>
    <property type="match status" value="3"/>
</dbReference>
<dbReference type="InterPro" id="IPR003340">
    <property type="entry name" value="B3_DNA-bd"/>
</dbReference>
<dbReference type="Gramene" id="PVH61440">
    <property type="protein sequence ID" value="PVH61440"/>
    <property type="gene ID" value="PAHAL_3G035000"/>
</dbReference>
<evidence type="ECO:0000256" key="6">
    <source>
        <dbReference type="SAM" id="MobiDB-lite"/>
    </source>
</evidence>
<dbReference type="GO" id="GO:0005634">
    <property type="term" value="C:nucleus"/>
    <property type="evidence" value="ECO:0007669"/>
    <property type="project" value="UniProtKB-SubCell"/>
</dbReference>
<keyword evidence="3" id="KW-0238">DNA-binding</keyword>
<dbReference type="Gene3D" id="2.40.330.10">
    <property type="entry name" value="DNA-binding pseudobarrel domain"/>
    <property type="match status" value="3"/>
</dbReference>
<dbReference type="PANTHER" id="PTHR31674:SF86">
    <property type="entry name" value="B3 DOMAIN-CONTAINING PROTEIN OS04G0347400-RELATED"/>
    <property type="match status" value="1"/>
</dbReference>
<dbReference type="AlphaFoldDB" id="A0A2T8KGY8"/>
<sequence length="437" mass="48674">MASSAGRSGAEIKHPRVLLPFTCDSLRIPDAGGTATARSWGAGGRSSRTRVASKRGGNCCLRELPAPSPPAVGATASSKDASRKPQFIRVHSRDFMEKLLIPAEFVQQYLSDENLNNRTAIIFGPLGKVSHIELEKNSSDVFFAGAWSQFLVFHYITEADALLLRYEGNMVFTVKVFGLDGYQRDSKHKETRAKQEIEEQERQEAPSFSIQKHCKNKVPGSAGEKKPKGIVTPINEESSWMKPVYEIGPPLFVKKQINANTLKELALAKPFCDAIGLHGPCIIITLKTSMSNTESWKVHAVQRKDMGYRLLQGWRLFCLDNSIELGDICTFTVIETTVWDVIATRCKETINHLCNYLPPVFCEAIGILKPCTVTLKTSMSCTRSWQARVAPYDGSSHHVSGPGWRQFCRENRIKVGEVCTINIFKTTLWHVIISSPE</sequence>
<dbReference type="InterPro" id="IPR015300">
    <property type="entry name" value="DNA-bd_pseudobarrel_sf"/>
</dbReference>
<accession>A0A2T8KGY8</accession>
<dbReference type="InterPro" id="IPR039218">
    <property type="entry name" value="REM_fam"/>
</dbReference>
<gene>
    <name evidence="8" type="ORF">PAHAL_3G035000</name>
</gene>
<feature type="domain" description="TF-B3" evidence="7">
    <location>
        <begin position="284"/>
        <end position="347"/>
    </location>
</feature>
<reference evidence="8" key="1">
    <citation type="submission" date="2018-04" db="EMBL/GenBank/DDBJ databases">
        <title>WGS assembly of Panicum hallii.</title>
        <authorList>
            <person name="Lovell J."/>
            <person name="Jenkins J."/>
            <person name="Lowry D."/>
            <person name="Mamidi S."/>
            <person name="Sreedasyam A."/>
            <person name="Weng X."/>
            <person name="Barry K."/>
            <person name="Bonette J."/>
            <person name="Campitelli B."/>
            <person name="Daum C."/>
            <person name="Gordon S."/>
            <person name="Gould B."/>
            <person name="Lipzen A."/>
            <person name="Macqueen A."/>
            <person name="Palacio-Mejia J."/>
            <person name="Plott C."/>
            <person name="Shakirov E."/>
            <person name="Shu S."/>
            <person name="Yoshinaga Y."/>
            <person name="Zane M."/>
            <person name="Rokhsar D."/>
            <person name="Grimwood J."/>
            <person name="Schmutz J."/>
            <person name="Juenger T."/>
        </authorList>
    </citation>
    <scope>NUCLEOTIDE SEQUENCE [LARGE SCALE GENOMIC DNA]</scope>
    <source>
        <strain evidence="8">FIL2</strain>
    </source>
</reference>
<feature type="compositionally biased region" description="Basic and acidic residues" evidence="6">
    <location>
        <begin position="188"/>
        <end position="204"/>
    </location>
</feature>
<organism evidence="8">
    <name type="scientific">Panicum hallii</name>
    <dbReference type="NCBI Taxonomy" id="206008"/>
    <lineage>
        <taxon>Eukaryota</taxon>
        <taxon>Viridiplantae</taxon>
        <taxon>Streptophyta</taxon>
        <taxon>Embryophyta</taxon>
        <taxon>Tracheophyta</taxon>
        <taxon>Spermatophyta</taxon>
        <taxon>Magnoliopsida</taxon>
        <taxon>Liliopsida</taxon>
        <taxon>Poales</taxon>
        <taxon>Poaceae</taxon>
        <taxon>PACMAD clade</taxon>
        <taxon>Panicoideae</taxon>
        <taxon>Panicodae</taxon>
        <taxon>Paniceae</taxon>
        <taxon>Panicinae</taxon>
        <taxon>Panicum</taxon>
        <taxon>Panicum sect. Panicum</taxon>
    </lineage>
</organism>
<evidence type="ECO:0000313" key="8">
    <source>
        <dbReference type="EMBL" id="PVH61440.1"/>
    </source>
</evidence>
<keyword evidence="2" id="KW-0805">Transcription regulation</keyword>
<dbReference type="Pfam" id="PF02362">
    <property type="entry name" value="B3"/>
    <property type="match status" value="3"/>
</dbReference>